<name>A0A8D8BLQ3_CULPI</name>
<accession>A0A8D8BLQ3</accession>
<sequence>MMDVCALLAFCLLTLAHTITSTKVQIFLQPPLLVCPSSSNAAEATLLERDFHCFFVGDALLVTTLVSKKFFSPLFSNKTGASHGQKRLNLKHFPCCQPSTQPERFGGTLNLHNMF</sequence>
<dbReference type="AlphaFoldDB" id="A0A8D8BLQ3"/>
<dbReference type="EMBL" id="HBUE01081687">
    <property type="protein sequence ID" value="CAG6477767.1"/>
    <property type="molecule type" value="Transcribed_RNA"/>
</dbReference>
<keyword evidence="1" id="KW-0732">Signal</keyword>
<proteinExistence type="predicted"/>
<protein>
    <submittedName>
        <fullName evidence="2">(northern house mosquito) hypothetical protein</fullName>
    </submittedName>
</protein>
<feature type="chain" id="PRO_5034426131" evidence="1">
    <location>
        <begin position="17"/>
        <end position="115"/>
    </location>
</feature>
<organism evidence="2">
    <name type="scientific">Culex pipiens</name>
    <name type="common">House mosquito</name>
    <dbReference type="NCBI Taxonomy" id="7175"/>
    <lineage>
        <taxon>Eukaryota</taxon>
        <taxon>Metazoa</taxon>
        <taxon>Ecdysozoa</taxon>
        <taxon>Arthropoda</taxon>
        <taxon>Hexapoda</taxon>
        <taxon>Insecta</taxon>
        <taxon>Pterygota</taxon>
        <taxon>Neoptera</taxon>
        <taxon>Endopterygota</taxon>
        <taxon>Diptera</taxon>
        <taxon>Nematocera</taxon>
        <taxon>Culicoidea</taxon>
        <taxon>Culicidae</taxon>
        <taxon>Culicinae</taxon>
        <taxon>Culicini</taxon>
        <taxon>Culex</taxon>
        <taxon>Culex</taxon>
    </lineage>
</organism>
<feature type="signal peptide" evidence="1">
    <location>
        <begin position="1"/>
        <end position="16"/>
    </location>
</feature>
<evidence type="ECO:0000256" key="1">
    <source>
        <dbReference type="SAM" id="SignalP"/>
    </source>
</evidence>
<reference evidence="2" key="1">
    <citation type="submission" date="2021-05" db="EMBL/GenBank/DDBJ databases">
        <authorList>
            <person name="Alioto T."/>
            <person name="Alioto T."/>
            <person name="Gomez Garrido J."/>
        </authorList>
    </citation>
    <scope>NUCLEOTIDE SEQUENCE</scope>
</reference>
<evidence type="ECO:0000313" key="2">
    <source>
        <dbReference type="EMBL" id="CAG6477767.1"/>
    </source>
</evidence>